<accession>A0A0C2MME8</accession>
<keyword evidence="1" id="KW-1133">Transmembrane helix</keyword>
<dbReference type="AlphaFoldDB" id="A0A0C2MME8"/>
<comment type="caution">
    <text evidence="2">The sequence shown here is derived from an EMBL/GenBank/DDBJ whole genome shotgun (WGS) entry which is preliminary data.</text>
</comment>
<gene>
    <name evidence="2" type="ORF">RF11_07952</name>
</gene>
<proteinExistence type="predicted"/>
<dbReference type="Proteomes" id="UP000031668">
    <property type="component" value="Unassembled WGS sequence"/>
</dbReference>
<evidence type="ECO:0000313" key="2">
    <source>
        <dbReference type="EMBL" id="KII68406.1"/>
    </source>
</evidence>
<dbReference type="EMBL" id="JWZT01002861">
    <property type="protein sequence ID" value="KII68406.1"/>
    <property type="molecule type" value="Genomic_DNA"/>
</dbReference>
<name>A0A0C2MME8_THEKT</name>
<evidence type="ECO:0000313" key="3">
    <source>
        <dbReference type="Proteomes" id="UP000031668"/>
    </source>
</evidence>
<keyword evidence="1" id="KW-0472">Membrane</keyword>
<evidence type="ECO:0000256" key="1">
    <source>
        <dbReference type="SAM" id="Phobius"/>
    </source>
</evidence>
<reference evidence="2 3" key="1">
    <citation type="journal article" date="2014" name="Genome Biol. Evol.">
        <title>The genome of the myxosporean Thelohanellus kitauei shows adaptations to nutrient acquisition within its fish host.</title>
        <authorList>
            <person name="Yang Y."/>
            <person name="Xiong J."/>
            <person name="Zhou Z."/>
            <person name="Huo F."/>
            <person name="Miao W."/>
            <person name="Ran C."/>
            <person name="Liu Y."/>
            <person name="Zhang J."/>
            <person name="Feng J."/>
            <person name="Wang M."/>
            <person name="Wang M."/>
            <person name="Wang L."/>
            <person name="Yao B."/>
        </authorList>
    </citation>
    <scope>NUCLEOTIDE SEQUENCE [LARGE SCALE GENOMIC DNA]</scope>
    <source>
        <strain evidence="2">Wuqing</strain>
    </source>
</reference>
<keyword evidence="3" id="KW-1185">Reference proteome</keyword>
<keyword evidence="1" id="KW-0812">Transmembrane</keyword>
<feature type="transmembrane region" description="Helical" evidence="1">
    <location>
        <begin position="50"/>
        <end position="73"/>
    </location>
</feature>
<sequence>MFDSETCPIQRHLCHGECISIDVACEGQADQDLNDAKESKLRRASIGSGYIVLIVCTSLFVIITVVLLIVYAVKRRRRNSLTSRPLKLMIRSDSVGIQVPMTGSTKRTETDEQN</sequence>
<protein>
    <submittedName>
        <fullName evidence="2">Uncharacterized protein</fullName>
    </submittedName>
</protein>
<organism evidence="2 3">
    <name type="scientific">Thelohanellus kitauei</name>
    <name type="common">Myxosporean</name>
    <dbReference type="NCBI Taxonomy" id="669202"/>
    <lineage>
        <taxon>Eukaryota</taxon>
        <taxon>Metazoa</taxon>
        <taxon>Cnidaria</taxon>
        <taxon>Myxozoa</taxon>
        <taxon>Myxosporea</taxon>
        <taxon>Bivalvulida</taxon>
        <taxon>Platysporina</taxon>
        <taxon>Myxobolidae</taxon>
        <taxon>Thelohanellus</taxon>
    </lineage>
</organism>